<accession>A0ABQ3VPB3</accession>
<evidence type="ECO:0000313" key="1">
    <source>
        <dbReference type="EMBL" id="GHO87682.1"/>
    </source>
</evidence>
<dbReference type="Proteomes" id="UP000635565">
    <property type="component" value="Unassembled WGS sequence"/>
</dbReference>
<proteinExistence type="predicted"/>
<sequence length="149" mass="16240">MLEEIIVAVLYYTRLNQMREGDMLLVYDLSGGTFDTALMQKTNDGFKYLATPVAGYNDSTGPGVYGKSTSGAAGYFDGNVVVTGDITLTNADFAEDFEITCLEEVEPGTVMVLNQEGVLEPSRQAYDKRVAGVISGAGFYTIESIYRRQ</sequence>
<evidence type="ECO:0000313" key="2">
    <source>
        <dbReference type="Proteomes" id="UP000635565"/>
    </source>
</evidence>
<name>A0ABQ3VPB3_9CHLR</name>
<gene>
    <name evidence="1" type="ORF">KSZ_56880</name>
</gene>
<dbReference type="EMBL" id="BNJJ01000018">
    <property type="protein sequence ID" value="GHO87682.1"/>
    <property type="molecule type" value="Genomic_DNA"/>
</dbReference>
<keyword evidence="2" id="KW-1185">Reference proteome</keyword>
<comment type="caution">
    <text evidence="1">The sequence shown here is derived from an EMBL/GenBank/DDBJ whole genome shotgun (WGS) entry which is preliminary data.</text>
</comment>
<protein>
    <submittedName>
        <fullName evidence="1">Uncharacterized protein</fullName>
    </submittedName>
</protein>
<reference evidence="1 2" key="1">
    <citation type="journal article" date="2021" name="Int. J. Syst. Evol. Microbiol.">
        <title>Reticulibacter mediterranei gen. nov., sp. nov., within the new family Reticulibacteraceae fam. nov., and Ktedonospora formicarum gen. nov., sp. nov., Ktedonobacter robiniae sp. nov., Dictyobacter formicarum sp. nov. and Dictyobacter arantiisoli sp. nov., belonging to the class Ktedonobacteria.</title>
        <authorList>
            <person name="Yabe S."/>
            <person name="Zheng Y."/>
            <person name="Wang C.M."/>
            <person name="Sakai Y."/>
            <person name="Abe K."/>
            <person name="Yokota A."/>
            <person name="Donadio S."/>
            <person name="Cavaletti L."/>
            <person name="Monciardini P."/>
        </authorList>
    </citation>
    <scope>NUCLEOTIDE SEQUENCE [LARGE SCALE GENOMIC DNA]</scope>
    <source>
        <strain evidence="1 2">SOSP1-9</strain>
    </source>
</reference>
<dbReference type="Gene3D" id="3.30.420.40">
    <property type="match status" value="2"/>
</dbReference>
<organism evidence="1 2">
    <name type="scientific">Dictyobacter formicarum</name>
    <dbReference type="NCBI Taxonomy" id="2778368"/>
    <lineage>
        <taxon>Bacteria</taxon>
        <taxon>Bacillati</taxon>
        <taxon>Chloroflexota</taxon>
        <taxon>Ktedonobacteria</taxon>
        <taxon>Ktedonobacterales</taxon>
        <taxon>Dictyobacteraceae</taxon>
        <taxon>Dictyobacter</taxon>
    </lineage>
</organism>